<sequence>MIIYNITNMDNKNNNQLNKKNPLVIALGECRTAFWIVFWFAFVINLLMLITPLYSLQVLDRVLGSGNLQTLLFLSIIIAYIYFVYGLLQIARSFTLIKVGEWLDRTVAPVIFASSISAAATRANMGSSQLLRDFQAVKTFLTSTGINTLFDAPWSLIYIAVIFSIHPYIGLITIFGAIIIVSTAFFNAVATNKTLGEATEFSIKGMTQADIANRNAEAIEAMGMMKNVTKNWHKFNILALDKQSVASYRNGVISNFSRFIRNIMQMAVTGVGAYIVVKSHSADMTPGNMIMSSIIVGRALAPFDNAIDLWKSMSGAIKSYKNINNLFNTYSSRDETMPIPNVDGHLTVENIYYAHPIPKHLPQPPVPKYILKGVSFAVQPGEVLAIIGPSATGKSTLAKIIVGVWKESSGSVRLDNAEIYRWNREDFGRHVGYLPQGIELFSGSIKQNIARMEEDADPQKVIEAAKIAGAHEMILRFPDGYDSDIGPAGSNLSGGQRQRIGLARAFYGNPKLIILDEPNANLDEAGEVALASALKQAKLKGIAVLVISHRPSVLSVVDKILILQDGVVAGYGTEEEIQKHFKTLKSGTMHINN</sequence>
<evidence type="ECO:0000256" key="5">
    <source>
        <dbReference type="ARBA" id="ARBA00022840"/>
    </source>
</evidence>
<keyword evidence="5 12" id="KW-0067">ATP-binding</keyword>
<dbReference type="HOGENOM" id="CLU_000604_95_6_5"/>
<dbReference type="GO" id="GO:0030256">
    <property type="term" value="C:type I protein secretion system complex"/>
    <property type="evidence" value="ECO:0007669"/>
    <property type="project" value="InterPro"/>
</dbReference>
<evidence type="ECO:0000256" key="4">
    <source>
        <dbReference type="ARBA" id="ARBA00022741"/>
    </source>
</evidence>
<dbReference type="InterPro" id="IPR011527">
    <property type="entry name" value="ABC1_TM_dom"/>
</dbReference>
<evidence type="ECO:0000259" key="11">
    <source>
        <dbReference type="PROSITE" id="PS50929"/>
    </source>
</evidence>
<feature type="transmembrane region" description="Helical" evidence="9">
    <location>
        <begin position="33"/>
        <end position="56"/>
    </location>
</feature>
<evidence type="ECO:0000256" key="2">
    <source>
        <dbReference type="ARBA" id="ARBA00005417"/>
    </source>
</evidence>
<dbReference type="GO" id="GO:0016887">
    <property type="term" value="F:ATP hydrolysis activity"/>
    <property type="evidence" value="ECO:0007669"/>
    <property type="project" value="InterPro"/>
</dbReference>
<comment type="function">
    <text evidence="8">Part of an ABC transporter complex. Transmembrane domains (TMD) form a pore in the inner membrane and the ATP-binding domain (NBD) is responsible for energy generation.</text>
</comment>
<feature type="transmembrane region" description="Helical" evidence="9">
    <location>
        <begin position="68"/>
        <end position="88"/>
    </location>
</feature>
<dbReference type="PROSITE" id="PS50893">
    <property type="entry name" value="ABC_TRANSPORTER_2"/>
    <property type="match status" value="1"/>
</dbReference>
<organism evidence="12 13">
    <name type="scientific">Rickettsia massiliae (strain Mtu5)</name>
    <dbReference type="NCBI Taxonomy" id="416276"/>
    <lineage>
        <taxon>Bacteria</taxon>
        <taxon>Pseudomonadati</taxon>
        <taxon>Pseudomonadota</taxon>
        <taxon>Alphaproteobacteria</taxon>
        <taxon>Rickettsiales</taxon>
        <taxon>Rickettsiaceae</taxon>
        <taxon>Rickettsieae</taxon>
        <taxon>Rickettsia</taxon>
        <taxon>spotted fever group</taxon>
    </lineage>
</organism>
<name>A8F182_RICM5</name>
<dbReference type="InterPro" id="IPR003593">
    <property type="entry name" value="AAA+_ATPase"/>
</dbReference>
<dbReference type="PANTHER" id="PTHR24221:SF248">
    <property type="entry name" value="ABC TRANSPORTER TRANSMEMBRANE REGION"/>
    <property type="match status" value="1"/>
</dbReference>
<dbReference type="Pfam" id="PF00664">
    <property type="entry name" value="ABC_membrane"/>
    <property type="match status" value="1"/>
</dbReference>
<keyword evidence="13" id="KW-1185">Reference proteome</keyword>
<dbReference type="GO" id="GO:0005886">
    <property type="term" value="C:plasma membrane"/>
    <property type="evidence" value="ECO:0007669"/>
    <property type="project" value="UniProtKB-SubCell"/>
</dbReference>
<keyword evidence="12" id="KW-0378">Hydrolase</keyword>
<evidence type="ECO:0000256" key="6">
    <source>
        <dbReference type="ARBA" id="ARBA00022989"/>
    </source>
</evidence>
<evidence type="ECO:0000256" key="8">
    <source>
        <dbReference type="ARBA" id="ARBA00024725"/>
    </source>
</evidence>
<evidence type="ECO:0000313" key="13">
    <source>
        <dbReference type="Proteomes" id="UP000001311"/>
    </source>
</evidence>
<evidence type="ECO:0000256" key="9">
    <source>
        <dbReference type="SAM" id="Phobius"/>
    </source>
</evidence>
<protein>
    <submittedName>
        <fullName evidence="12">Alkaline protease secretion ATP-binding protein AprD</fullName>
    </submittedName>
</protein>
<dbReference type="SUPFAM" id="SSF90123">
    <property type="entry name" value="ABC transporter transmembrane region"/>
    <property type="match status" value="1"/>
</dbReference>
<dbReference type="GO" id="GO:0140359">
    <property type="term" value="F:ABC-type transporter activity"/>
    <property type="evidence" value="ECO:0007669"/>
    <property type="project" value="InterPro"/>
</dbReference>
<keyword evidence="6 9" id="KW-1133">Transmembrane helix</keyword>
<dbReference type="InterPro" id="IPR010128">
    <property type="entry name" value="ATPase_T1SS_PrtD-like"/>
</dbReference>
<feature type="domain" description="ABC transporter" evidence="10">
    <location>
        <begin position="346"/>
        <end position="590"/>
    </location>
</feature>
<keyword evidence="7 9" id="KW-0472">Membrane</keyword>
<dbReference type="GO" id="GO:0034040">
    <property type="term" value="F:ATPase-coupled lipid transmembrane transporter activity"/>
    <property type="evidence" value="ECO:0007669"/>
    <property type="project" value="TreeGrafter"/>
</dbReference>
<dbReference type="PANTHER" id="PTHR24221">
    <property type="entry name" value="ATP-BINDING CASSETTE SUB-FAMILY B"/>
    <property type="match status" value="1"/>
</dbReference>
<dbReference type="GO" id="GO:0005524">
    <property type="term" value="F:ATP binding"/>
    <property type="evidence" value="ECO:0007669"/>
    <property type="project" value="UniProtKB-KW"/>
</dbReference>
<dbReference type="SUPFAM" id="SSF52540">
    <property type="entry name" value="P-loop containing nucleoside triphosphate hydrolases"/>
    <property type="match status" value="1"/>
</dbReference>
<accession>A8F182</accession>
<dbReference type="InterPro" id="IPR003439">
    <property type="entry name" value="ABC_transporter-like_ATP-bd"/>
</dbReference>
<dbReference type="Pfam" id="PF00005">
    <property type="entry name" value="ABC_tran"/>
    <property type="match status" value="1"/>
</dbReference>
<dbReference type="InterPro" id="IPR036640">
    <property type="entry name" value="ABC1_TM_sf"/>
</dbReference>
<evidence type="ECO:0000256" key="3">
    <source>
        <dbReference type="ARBA" id="ARBA00022692"/>
    </source>
</evidence>
<keyword evidence="4" id="KW-0547">Nucleotide-binding</keyword>
<proteinExistence type="inferred from homology"/>
<dbReference type="InterPro" id="IPR017871">
    <property type="entry name" value="ABC_transporter-like_CS"/>
</dbReference>
<evidence type="ECO:0000259" key="10">
    <source>
        <dbReference type="PROSITE" id="PS50893"/>
    </source>
</evidence>
<dbReference type="InterPro" id="IPR027417">
    <property type="entry name" value="P-loop_NTPase"/>
</dbReference>
<reference evidence="12 13" key="1">
    <citation type="journal article" date="2007" name="Genome Res.">
        <title>Lateral gene transfer between obligate intracellular bacteria: evidence from the Rickettsia massiliae genome.</title>
        <authorList>
            <person name="Blanc G."/>
            <person name="Ogata H."/>
            <person name="Robert C."/>
            <person name="Audic S."/>
            <person name="Claverie J.-M."/>
            <person name="Raoult D."/>
        </authorList>
    </citation>
    <scope>NUCLEOTIDE SEQUENCE [LARGE SCALE GENOMIC DNA]</scope>
    <source>
        <strain evidence="13">Mtu5</strain>
    </source>
</reference>
<evidence type="ECO:0000256" key="7">
    <source>
        <dbReference type="ARBA" id="ARBA00023136"/>
    </source>
</evidence>
<dbReference type="NCBIfam" id="TIGR01842">
    <property type="entry name" value="type_I_sec_PrtD"/>
    <property type="match status" value="1"/>
</dbReference>
<evidence type="ECO:0000256" key="1">
    <source>
        <dbReference type="ARBA" id="ARBA00004651"/>
    </source>
</evidence>
<dbReference type="GO" id="GO:0008233">
    <property type="term" value="F:peptidase activity"/>
    <property type="evidence" value="ECO:0007669"/>
    <property type="project" value="UniProtKB-KW"/>
</dbReference>
<keyword evidence="12" id="KW-0645">Protease</keyword>
<feature type="domain" description="ABC transmembrane type-1" evidence="11">
    <location>
        <begin position="35"/>
        <end position="315"/>
    </location>
</feature>
<dbReference type="PROSITE" id="PS00211">
    <property type="entry name" value="ABC_TRANSPORTER_1"/>
    <property type="match status" value="1"/>
</dbReference>
<dbReference type="AlphaFoldDB" id="A8F182"/>
<dbReference type="PROSITE" id="PS50929">
    <property type="entry name" value="ABC_TM1F"/>
    <property type="match status" value="1"/>
</dbReference>
<evidence type="ECO:0000313" key="12">
    <source>
        <dbReference type="EMBL" id="ABV84668.1"/>
    </source>
</evidence>
<dbReference type="KEGG" id="rms:RMA_0438"/>
<keyword evidence="3 9" id="KW-0812">Transmembrane</keyword>
<dbReference type="GO" id="GO:0006508">
    <property type="term" value="P:proteolysis"/>
    <property type="evidence" value="ECO:0007669"/>
    <property type="project" value="UniProtKB-KW"/>
</dbReference>
<gene>
    <name evidence="12" type="primary">aprD</name>
    <name evidence="12" type="ordered locus">RMA_0438</name>
</gene>
<dbReference type="SMART" id="SM00382">
    <property type="entry name" value="AAA"/>
    <property type="match status" value="1"/>
</dbReference>
<feature type="transmembrane region" description="Helical" evidence="9">
    <location>
        <begin position="156"/>
        <end position="186"/>
    </location>
</feature>
<comment type="similarity">
    <text evidence="2">Belongs to the ABC transporter superfamily.</text>
</comment>
<dbReference type="Gene3D" id="1.20.1560.10">
    <property type="entry name" value="ABC transporter type 1, transmembrane domain"/>
    <property type="match status" value="1"/>
</dbReference>
<dbReference type="EMBL" id="CP000683">
    <property type="protein sequence ID" value="ABV84668.1"/>
    <property type="molecule type" value="Genomic_DNA"/>
</dbReference>
<comment type="subcellular location">
    <subcellularLocation>
        <location evidence="1">Cell membrane</location>
        <topology evidence="1">Multi-pass membrane protein</topology>
    </subcellularLocation>
</comment>
<dbReference type="Proteomes" id="UP000001311">
    <property type="component" value="Chromosome"/>
</dbReference>
<dbReference type="InterPro" id="IPR039421">
    <property type="entry name" value="Type_1_exporter"/>
</dbReference>
<dbReference type="GO" id="GO:0030253">
    <property type="term" value="P:protein secretion by the type I secretion system"/>
    <property type="evidence" value="ECO:0007669"/>
    <property type="project" value="InterPro"/>
</dbReference>
<dbReference type="Gene3D" id="3.40.50.300">
    <property type="entry name" value="P-loop containing nucleotide triphosphate hydrolases"/>
    <property type="match status" value="1"/>
</dbReference>
<dbReference type="CDD" id="cd03246">
    <property type="entry name" value="ABCC_Protease_Secretion"/>
    <property type="match status" value="1"/>
</dbReference>